<evidence type="ECO:0000313" key="3">
    <source>
        <dbReference type="EMBL" id="HIV25864.1"/>
    </source>
</evidence>
<evidence type="ECO:0000256" key="1">
    <source>
        <dbReference type="SAM" id="MobiDB-lite"/>
    </source>
</evidence>
<reference evidence="3" key="2">
    <citation type="journal article" date="2021" name="PeerJ">
        <title>Extensive microbial diversity within the chicken gut microbiome revealed by metagenomics and culture.</title>
        <authorList>
            <person name="Gilroy R."/>
            <person name="Ravi A."/>
            <person name="Getino M."/>
            <person name="Pursley I."/>
            <person name="Horton D.L."/>
            <person name="Alikhan N.F."/>
            <person name="Baker D."/>
            <person name="Gharbi K."/>
            <person name="Hall N."/>
            <person name="Watson M."/>
            <person name="Adriaenssens E.M."/>
            <person name="Foster-Nyarko E."/>
            <person name="Jarju S."/>
            <person name="Secka A."/>
            <person name="Antonio M."/>
            <person name="Oren A."/>
            <person name="Chaudhuri R.R."/>
            <person name="La Ragione R."/>
            <person name="Hildebrand F."/>
            <person name="Pallen M.J."/>
        </authorList>
    </citation>
    <scope>NUCLEOTIDE SEQUENCE</scope>
    <source>
        <strain evidence="3">CHK188-20938</strain>
    </source>
</reference>
<feature type="signal peptide" evidence="2">
    <location>
        <begin position="1"/>
        <end position="18"/>
    </location>
</feature>
<feature type="chain" id="PRO_5039688620" evidence="2">
    <location>
        <begin position="19"/>
        <end position="375"/>
    </location>
</feature>
<name>A0A9D1P531_9FIRM</name>
<dbReference type="Proteomes" id="UP000824169">
    <property type="component" value="Unassembled WGS sequence"/>
</dbReference>
<protein>
    <submittedName>
        <fullName evidence="3">Peptidylprolyl isomerase</fullName>
    </submittedName>
</protein>
<dbReference type="EMBL" id="DVOO01000027">
    <property type="protein sequence ID" value="HIV25864.1"/>
    <property type="molecule type" value="Genomic_DNA"/>
</dbReference>
<accession>A0A9D1P531</accession>
<comment type="caution">
    <text evidence="3">The sequence shown here is derived from an EMBL/GenBank/DDBJ whole genome shotgun (WGS) entry which is preliminary data.</text>
</comment>
<proteinExistence type="predicted"/>
<feature type="compositionally biased region" description="Low complexity" evidence="1">
    <location>
        <begin position="346"/>
        <end position="375"/>
    </location>
</feature>
<dbReference type="AlphaFoldDB" id="A0A9D1P531"/>
<dbReference type="PROSITE" id="PS51257">
    <property type="entry name" value="PROKAR_LIPOPROTEIN"/>
    <property type="match status" value="1"/>
</dbReference>
<organism evidence="3 4">
    <name type="scientific">Candidatus Scatomonas pullistercoris</name>
    <dbReference type="NCBI Taxonomy" id="2840920"/>
    <lineage>
        <taxon>Bacteria</taxon>
        <taxon>Bacillati</taxon>
        <taxon>Bacillota</taxon>
        <taxon>Clostridia</taxon>
        <taxon>Lachnospirales</taxon>
        <taxon>Lachnospiraceae</taxon>
        <taxon>Lachnospiraceae incertae sedis</taxon>
        <taxon>Candidatus Scatomonas</taxon>
    </lineage>
</organism>
<evidence type="ECO:0000256" key="2">
    <source>
        <dbReference type="SAM" id="SignalP"/>
    </source>
</evidence>
<sequence>MKTAKTAAICGIMSLALAAAGLAGCGDTVDGTETALIINDEEINLGCASFYLRHQQAETENMMVSYGFGSSGSMWGTGTSSDDYGAQFKESTTDTFVEMVLQRQHAEEYGVSLTEEELQTITDTAQTFADSNPDAMTRMGATVEDVAQVLQLYTYQNKMWEPMVADTDREVSDEEAAQTSITYARIPLTQDEEAISDDEKAARLEDAQAVLEQIQASEDPSTVEFNDISEAQNEEFVSGSYSYGSDDTVMPDEVKEAVNSMSDGQVYSSVIETDEYYYIVRLDLAFDEEATASKKDSIVLERENENYNNKLQEWKDSSSIEETSVWKNILVSDKDLYTIKTEETSSDSSTDSTSGSSSSGSTDSTSGSSSSSGAE</sequence>
<gene>
    <name evidence="3" type="ORF">IAB71_08855</name>
</gene>
<dbReference type="Gene3D" id="3.10.50.40">
    <property type="match status" value="1"/>
</dbReference>
<keyword evidence="3" id="KW-0413">Isomerase</keyword>
<evidence type="ECO:0000313" key="4">
    <source>
        <dbReference type="Proteomes" id="UP000824169"/>
    </source>
</evidence>
<keyword evidence="2" id="KW-0732">Signal</keyword>
<dbReference type="InterPro" id="IPR046357">
    <property type="entry name" value="PPIase_dom_sf"/>
</dbReference>
<feature type="region of interest" description="Disordered" evidence="1">
    <location>
        <begin position="341"/>
        <end position="375"/>
    </location>
</feature>
<dbReference type="GO" id="GO:0003755">
    <property type="term" value="F:peptidyl-prolyl cis-trans isomerase activity"/>
    <property type="evidence" value="ECO:0007669"/>
    <property type="project" value="InterPro"/>
</dbReference>
<reference evidence="3" key="1">
    <citation type="submission" date="2020-10" db="EMBL/GenBank/DDBJ databases">
        <authorList>
            <person name="Gilroy R."/>
        </authorList>
    </citation>
    <scope>NUCLEOTIDE SEQUENCE</scope>
    <source>
        <strain evidence="3">CHK188-20938</strain>
    </source>
</reference>